<dbReference type="CDD" id="cd06583">
    <property type="entry name" value="PGRP"/>
    <property type="match status" value="1"/>
</dbReference>
<evidence type="ECO:0000313" key="7">
    <source>
        <dbReference type="Proteomes" id="UP001298681"/>
    </source>
</evidence>
<evidence type="ECO:0000256" key="2">
    <source>
        <dbReference type="ARBA" id="ARBA00011901"/>
    </source>
</evidence>
<dbReference type="InterPro" id="IPR002502">
    <property type="entry name" value="Amidase_domain"/>
</dbReference>
<dbReference type="PANTHER" id="PTHR30417">
    <property type="entry name" value="N-ACETYLMURAMOYL-L-ALANINE AMIDASE AMID"/>
    <property type="match status" value="1"/>
</dbReference>
<evidence type="ECO:0000256" key="1">
    <source>
        <dbReference type="ARBA" id="ARBA00001561"/>
    </source>
</evidence>
<sequence>MTIQQHPSPNYGSRYGWKPDRIVNHITAGSTAAGALATLCDPKREASAHFVIDKDGAIYQLVALDRAAWANGTSISPSDSRYYGHSTLAVVRNRCTNANYYTISIEHVCVSGGALTPEQLTASIELHRYIITEVKRLYGVTIPATREYIVGHSEINPKTKPDCPGERFPFDAILEGLQQKEVQSDTSGTIQIKRGGYYTAKFSGTNATKLQVTAGTGDVVTIVPINRGEDKLAAIVPIGKPGDMAGIYTTSPGGRPVKRFVAQIV</sequence>
<keyword evidence="3 6" id="KW-0378">Hydrolase</keyword>
<comment type="caution">
    <text evidence="6">The sequence shown here is derived from an EMBL/GenBank/DDBJ whole genome shotgun (WGS) entry which is preliminary data.</text>
</comment>
<dbReference type="GO" id="GO:0008745">
    <property type="term" value="F:N-acetylmuramoyl-L-alanine amidase activity"/>
    <property type="evidence" value="ECO:0007669"/>
    <property type="project" value="UniProtKB-EC"/>
</dbReference>
<accession>A0ABS9MJZ6</accession>
<evidence type="ECO:0000259" key="5">
    <source>
        <dbReference type="SMART" id="SM00644"/>
    </source>
</evidence>
<dbReference type="InterPro" id="IPR036505">
    <property type="entry name" value="Amidase/PGRP_sf"/>
</dbReference>
<keyword evidence="7" id="KW-1185">Reference proteome</keyword>
<dbReference type="PANTHER" id="PTHR30417:SF1">
    <property type="entry name" value="N-ACETYLMURAMOYL-L-ALANINE AMIDASE AMID"/>
    <property type="match status" value="1"/>
</dbReference>
<protein>
    <recommendedName>
        <fullName evidence="2">N-acetylmuramoyl-L-alanine amidase</fullName>
        <ecNumber evidence="2">3.5.1.28</ecNumber>
    </recommendedName>
</protein>
<dbReference type="SMART" id="SM00644">
    <property type="entry name" value="Ami_2"/>
    <property type="match status" value="1"/>
</dbReference>
<dbReference type="Proteomes" id="UP001298681">
    <property type="component" value="Unassembled WGS sequence"/>
</dbReference>
<comment type="catalytic activity">
    <reaction evidence="1">
        <text>Hydrolyzes the link between N-acetylmuramoyl residues and L-amino acid residues in certain cell-wall glycopeptides.</text>
        <dbReference type="EC" id="3.5.1.28"/>
    </reaction>
</comment>
<organism evidence="6 7">
    <name type="scientific">Anaeromassilibacillus senegalensis</name>
    <dbReference type="NCBI Taxonomy" id="1673717"/>
    <lineage>
        <taxon>Bacteria</taxon>
        <taxon>Bacillati</taxon>
        <taxon>Bacillota</taxon>
        <taxon>Clostridia</taxon>
        <taxon>Eubacteriales</taxon>
        <taxon>Acutalibacteraceae</taxon>
        <taxon>Anaeromassilibacillus</taxon>
    </lineage>
</organism>
<evidence type="ECO:0000256" key="3">
    <source>
        <dbReference type="ARBA" id="ARBA00022801"/>
    </source>
</evidence>
<reference evidence="6 7" key="1">
    <citation type="submission" date="2022-01" db="EMBL/GenBank/DDBJ databases">
        <title>Collection of gut derived symbiotic bacterial strains cultured from healthy donors.</title>
        <authorList>
            <person name="Lin H."/>
            <person name="Kohout C."/>
            <person name="Waligurski E."/>
            <person name="Pamer E.G."/>
        </authorList>
    </citation>
    <scope>NUCLEOTIDE SEQUENCE [LARGE SCALE GENOMIC DNA]</scope>
    <source>
        <strain evidence="6 7">DFI.7.58</strain>
    </source>
</reference>
<evidence type="ECO:0000256" key="4">
    <source>
        <dbReference type="ARBA" id="ARBA00023316"/>
    </source>
</evidence>
<dbReference type="Gene3D" id="3.40.80.10">
    <property type="entry name" value="Peptidoglycan recognition protein-like"/>
    <property type="match status" value="1"/>
</dbReference>
<gene>
    <name evidence="6" type="ORF">L0P57_09280</name>
</gene>
<dbReference type="SUPFAM" id="SSF55846">
    <property type="entry name" value="N-acetylmuramoyl-L-alanine amidase-like"/>
    <property type="match status" value="1"/>
</dbReference>
<evidence type="ECO:0000313" key="6">
    <source>
        <dbReference type="EMBL" id="MCG4611120.1"/>
    </source>
</evidence>
<feature type="domain" description="N-acetylmuramoyl-L-alanine amidase" evidence="5">
    <location>
        <begin position="6"/>
        <end position="165"/>
    </location>
</feature>
<dbReference type="Pfam" id="PF01510">
    <property type="entry name" value="Amidase_2"/>
    <property type="match status" value="1"/>
</dbReference>
<proteinExistence type="predicted"/>
<dbReference type="EMBL" id="JAKNHQ010000011">
    <property type="protein sequence ID" value="MCG4611120.1"/>
    <property type="molecule type" value="Genomic_DNA"/>
</dbReference>
<dbReference type="EC" id="3.5.1.28" evidence="2"/>
<dbReference type="InterPro" id="IPR051206">
    <property type="entry name" value="NAMLAA_amidase_2"/>
</dbReference>
<dbReference type="RefSeq" id="WP_191363001.1">
    <property type="nucleotide sequence ID" value="NZ_JAKNHQ010000011.1"/>
</dbReference>
<keyword evidence="4" id="KW-0961">Cell wall biogenesis/degradation</keyword>
<name>A0ABS9MJZ6_9FIRM</name>